<name>A0A8D8T1F6_9HEMI</name>
<feature type="transmembrane region" description="Helical" evidence="1">
    <location>
        <begin position="45"/>
        <end position="65"/>
    </location>
</feature>
<organism evidence="2">
    <name type="scientific">Cacopsylla melanoneura</name>
    <dbReference type="NCBI Taxonomy" id="428564"/>
    <lineage>
        <taxon>Eukaryota</taxon>
        <taxon>Metazoa</taxon>
        <taxon>Ecdysozoa</taxon>
        <taxon>Arthropoda</taxon>
        <taxon>Hexapoda</taxon>
        <taxon>Insecta</taxon>
        <taxon>Pterygota</taxon>
        <taxon>Neoptera</taxon>
        <taxon>Paraneoptera</taxon>
        <taxon>Hemiptera</taxon>
        <taxon>Sternorrhyncha</taxon>
        <taxon>Psylloidea</taxon>
        <taxon>Psyllidae</taxon>
        <taxon>Psyllinae</taxon>
        <taxon>Cacopsylla</taxon>
    </lineage>
</organism>
<accession>A0A8D8T1F6</accession>
<dbReference type="EMBL" id="HBUF01241517">
    <property type="protein sequence ID" value="CAG6677096.1"/>
    <property type="molecule type" value="Transcribed_RNA"/>
</dbReference>
<reference evidence="2" key="1">
    <citation type="submission" date="2021-05" db="EMBL/GenBank/DDBJ databases">
        <authorList>
            <person name="Alioto T."/>
            <person name="Alioto T."/>
            <person name="Gomez Garrido J."/>
        </authorList>
    </citation>
    <scope>NUCLEOTIDE SEQUENCE</scope>
</reference>
<keyword evidence="1" id="KW-0472">Membrane</keyword>
<keyword evidence="1" id="KW-0812">Transmembrane</keyword>
<protein>
    <submittedName>
        <fullName evidence="2">Uncharacterized protein</fullName>
    </submittedName>
</protein>
<proteinExistence type="predicted"/>
<evidence type="ECO:0000313" key="2">
    <source>
        <dbReference type="EMBL" id="CAG6677096.1"/>
    </source>
</evidence>
<keyword evidence="1" id="KW-1133">Transmembrane helix</keyword>
<sequence>MNFIIIFRSFFRVILFFNFRPPLSNMSIASAHPPIPSRLSSPLEIINFSYLTLFYVLYYYLYCFIKSNTYIDKATFSFKIRLVRLKWQLLYRLLLLALLE</sequence>
<dbReference type="AlphaFoldDB" id="A0A8D8T1F6"/>
<evidence type="ECO:0000256" key="1">
    <source>
        <dbReference type="SAM" id="Phobius"/>
    </source>
</evidence>